<evidence type="ECO:0000313" key="2">
    <source>
        <dbReference type="Proteomes" id="UP000051181"/>
    </source>
</evidence>
<reference evidence="1 2" key="1">
    <citation type="journal article" date="2015" name="Genome Announc.">
        <title>Expanding the biotechnology potential of lactobacilli through comparative genomics of 213 strains and associated genera.</title>
        <authorList>
            <person name="Sun Z."/>
            <person name="Harris H.M."/>
            <person name="McCann A."/>
            <person name="Guo C."/>
            <person name="Argimon S."/>
            <person name="Zhang W."/>
            <person name="Yang X."/>
            <person name="Jeffery I.B."/>
            <person name="Cooney J.C."/>
            <person name="Kagawa T.F."/>
            <person name="Liu W."/>
            <person name="Song Y."/>
            <person name="Salvetti E."/>
            <person name="Wrobel A."/>
            <person name="Rasinkangas P."/>
            <person name="Parkhill J."/>
            <person name="Rea M.C."/>
            <person name="O'Sullivan O."/>
            <person name="Ritari J."/>
            <person name="Douillard F.P."/>
            <person name="Paul Ross R."/>
            <person name="Yang R."/>
            <person name="Briner A.E."/>
            <person name="Felis G.E."/>
            <person name="de Vos W.M."/>
            <person name="Barrangou R."/>
            <person name="Klaenhammer T.R."/>
            <person name="Caufield P.W."/>
            <person name="Cui Y."/>
            <person name="Zhang H."/>
            <person name="O'Toole P.W."/>
        </authorList>
    </citation>
    <scope>NUCLEOTIDE SEQUENCE [LARGE SCALE GENOMIC DNA]</scope>
    <source>
        <strain evidence="1 2">DSM 20001</strain>
    </source>
</reference>
<dbReference type="AlphaFoldDB" id="A0A0R1F557"/>
<evidence type="ECO:0000313" key="1">
    <source>
        <dbReference type="EMBL" id="KRK14274.1"/>
    </source>
</evidence>
<gene>
    <name evidence="1" type="ORF">FD22_GL002551</name>
</gene>
<dbReference type="PATRIC" id="fig|913848.6.peg.2599"/>
<protein>
    <submittedName>
        <fullName evidence="1">Uncharacterized protein</fullName>
    </submittedName>
</protein>
<name>A0A0R1F557_9LACO</name>
<dbReference type="EMBL" id="AZCN01000092">
    <property type="protein sequence ID" value="KRK14274.1"/>
    <property type="molecule type" value="Genomic_DNA"/>
</dbReference>
<dbReference type="GeneID" id="65917818"/>
<proteinExistence type="predicted"/>
<dbReference type="Proteomes" id="UP000051181">
    <property type="component" value="Unassembled WGS sequence"/>
</dbReference>
<accession>A0A0R1F557</accession>
<dbReference type="RefSeq" id="WP_010012393.1">
    <property type="nucleotide sequence ID" value="NZ_AZCN01000092.1"/>
</dbReference>
<sequence length="78" mass="8987">MAKEKIKIDPNEFALAVIGGSNLKADDDTRASKDALKRYLTAYMLIENFNKLEAEQFKFINSSDFELMMKALEHMRIN</sequence>
<comment type="caution">
    <text evidence="1">The sequence shown here is derived from an EMBL/GenBank/DDBJ whole genome shotgun (WGS) entry which is preliminary data.</text>
</comment>
<organism evidence="1 2">
    <name type="scientific">Loigolactobacillus coryniformis subsp. coryniformis KCTC 3167 = DSM 20001</name>
    <dbReference type="NCBI Taxonomy" id="913848"/>
    <lineage>
        <taxon>Bacteria</taxon>
        <taxon>Bacillati</taxon>
        <taxon>Bacillota</taxon>
        <taxon>Bacilli</taxon>
        <taxon>Lactobacillales</taxon>
        <taxon>Lactobacillaceae</taxon>
        <taxon>Loigolactobacillus</taxon>
    </lineage>
</organism>
<dbReference type="eggNOG" id="ENOG50344Y7">
    <property type="taxonomic scope" value="Bacteria"/>
</dbReference>